<evidence type="ECO:0000313" key="3">
    <source>
        <dbReference type="Proteomes" id="UP000027222"/>
    </source>
</evidence>
<dbReference type="EMBL" id="KL142368">
    <property type="protein sequence ID" value="KDR84210.1"/>
    <property type="molecule type" value="Genomic_DNA"/>
</dbReference>
<keyword evidence="3" id="KW-1185">Reference proteome</keyword>
<dbReference type="Proteomes" id="UP000027222">
    <property type="component" value="Unassembled WGS sequence"/>
</dbReference>
<evidence type="ECO:0000256" key="1">
    <source>
        <dbReference type="SAM" id="MobiDB-lite"/>
    </source>
</evidence>
<proteinExistence type="predicted"/>
<feature type="region of interest" description="Disordered" evidence="1">
    <location>
        <begin position="53"/>
        <end position="77"/>
    </location>
</feature>
<gene>
    <name evidence="2" type="ORF">GALMADRAFT_42055</name>
</gene>
<feature type="compositionally biased region" description="Basic and acidic residues" evidence="1">
    <location>
        <begin position="53"/>
        <end position="62"/>
    </location>
</feature>
<protein>
    <submittedName>
        <fullName evidence="2">Uncharacterized protein</fullName>
    </submittedName>
</protein>
<feature type="non-terminal residue" evidence="2">
    <location>
        <position position="77"/>
    </location>
</feature>
<dbReference type="AlphaFoldDB" id="A0A067TLV5"/>
<dbReference type="OrthoDB" id="3033067at2759"/>
<accession>A0A067TLV5</accession>
<reference evidence="3" key="1">
    <citation type="journal article" date="2014" name="Proc. Natl. Acad. Sci. U.S.A.">
        <title>Extensive sampling of basidiomycete genomes demonstrates inadequacy of the white-rot/brown-rot paradigm for wood decay fungi.</title>
        <authorList>
            <person name="Riley R."/>
            <person name="Salamov A.A."/>
            <person name="Brown D.W."/>
            <person name="Nagy L.G."/>
            <person name="Floudas D."/>
            <person name="Held B.W."/>
            <person name="Levasseur A."/>
            <person name="Lombard V."/>
            <person name="Morin E."/>
            <person name="Otillar R."/>
            <person name="Lindquist E.A."/>
            <person name="Sun H."/>
            <person name="LaButti K.M."/>
            <person name="Schmutz J."/>
            <person name="Jabbour D."/>
            <person name="Luo H."/>
            <person name="Baker S.E."/>
            <person name="Pisabarro A.G."/>
            <person name="Walton J.D."/>
            <person name="Blanchette R.A."/>
            <person name="Henrissat B."/>
            <person name="Martin F."/>
            <person name="Cullen D."/>
            <person name="Hibbett D.S."/>
            <person name="Grigoriev I.V."/>
        </authorList>
    </citation>
    <scope>NUCLEOTIDE SEQUENCE [LARGE SCALE GENOMIC DNA]</scope>
    <source>
        <strain evidence="3">CBS 339.88</strain>
    </source>
</reference>
<organism evidence="2 3">
    <name type="scientific">Galerina marginata (strain CBS 339.88)</name>
    <dbReference type="NCBI Taxonomy" id="685588"/>
    <lineage>
        <taxon>Eukaryota</taxon>
        <taxon>Fungi</taxon>
        <taxon>Dikarya</taxon>
        <taxon>Basidiomycota</taxon>
        <taxon>Agaricomycotina</taxon>
        <taxon>Agaricomycetes</taxon>
        <taxon>Agaricomycetidae</taxon>
        <taxon>Agaricales</taxon>
        <taxon>Agaricineae</taxon>
        <taxon>Strophariaceae</taxon>
        <taxon>Galerina</taxon>
    </lineage>
</organism>
<name>A0A067TLV5_GALM3</name>
<feature type="non-terminal residue" evidence="2">
    <location>
        <position position="1"/>
    </location>
</feature>
<sequence>HAQLTMTCAAFTGLRLEFLVGELKQYSSSVADGTKNEAVKDIVRRYFKRFPPDLDHNTDPTEAHLAAVNDSLPDPEP</sequence>
<evidence type="ECO:0000313" key="2">
    <source>
        <dbReference type="EMBL" id="KDR84210.1"/>
    </source>
</evidence>
<dbReference type="HOGENOM" id="CLU_200110_0_0_1"/>